<keyword evidence="2" id="KW-1185">Reference proteome</keyword>
<reference evidence="1 2" key="1">
    <citation type="submission" date="2023-01" db="EMBL/GenBank/DDBJ databases">
        <title>Analysis of 21 Apiospora genomes using comparative genomics revels a genus with tremendous synthesis potential of carbohydrate active enzymes and secondary metabolites.</title>
        <authorList>
            <person name="Sorensen T."/>
        </authorList>
    </citation>
    <scope>NUCLEOTIDE SEQUENCE [LARGE SCALE GENOMIC DNA]</scope>
    <source>
        <strain evidence="1 2">CBS 20057</strain>
    </source>
</reference>
<evidence type="ECO:0000313" key="2">
    <source>
        <dbReference type="Proteomes" id="UP001396898"/>
    </source>
</evidence>
<evidence type="ECO:0008006" key="3">
    <source>
        <dbReference type="Google" id="ProtNLM"/>
    </source>
</evidence>
<organism evidence="1 2">
    <name type="scientific">Apiospora marii</name>
    <dbReference type="NCBI Taxonomy" id="335849"/>
    <lineage>
        <taxon>Eukaryota</taxon>
        <taxon>Fungi</taxon>
        <taxon>Dikarya</taxon>
        <taxon>Ascomycota</taxon>
        <taxon>Pezizomycotina</taxon>
        <taxon>Sordariomycetes</taxon>
        <taxon>Xylariomycetidae</taxon>
        <taxon>Amphisphaeriales</taxon>
        <taxon>Apiosporaceae</taxon>
        <taxon>Apiospora</taxon>
    </lineage>
</organism>
<protein>
    <recommendedName>
        <fullName evidence="3">F-box domain-containing protein</fullName>
    </recommendedName>
</protein>
<accession>A0ABR1R6U2</accession>
<dbReference type="EMBL" id="JAQQWI010000018">
    <property type="protein sequence ID" value="KAK8001509.1"/>
    <property type="molecule type" value="Genomic_DNA"/>
</dbReference>
<sequence length="131" mass="14814">MASDQCISQGRQQRLSNDILWLVGKHFLASPADILSLAITSQTLYRTLEPEMYIADVLLAKASSMEYMGVRCRLCYTRHPKCVYMIGGGIIKAIWQKQYRAVEKFIAASLRFWPTYLSATSCSIGTTLILR</sequence>
<gene>
    <name evidence="1" type="ORF">PG991_013731</name>
</gene>
<proteinExistence type="predicted"/>
<name>A0ABR1R6U2_9PEZI</name>
<dbReference type="Proteomes" id="UP001396898">
    <property type="component" value="Unassembled WGS sequence"/>
</dbReference>
<comment type="caution">
    <text evidence="1">The sequence shown here is derived from an EMBL/GenBank/DDBJ whole genome shotgun (WGS) entry which is preliminary data.</text>
</comment>
<evidence type="ECO:0000313" key="1">
    <source>
        <dbReference type="EMBL" id="KAK8001509.1"/>
    </source>
</evidence>